<dbReference type="EMBL" id="LBHU01000002">
    <property type="protein sequence ID" value="KLI64068.1"/>
    <property type="molecule type" value="Genomic_DNA"/>
</dbReference>
<dbReference type="PANTHER" id="PTHR42747:SF4">
    <property type="entry name" value="BLR1330 PROTEIN"/>
    <property type="match status" value="1"/>
</dbReference>
<comment type="caution">
    <text evidence="6">The sequence shown here is derived from an EMBL/GenBank/DDBJ whole genome shotgun (WGS) entry which is preliminary data.</text>
</comment>
<evidence type="ECO:0000256" key="3">
    <source>
        <dbReference type="ARBA" id="ARBA00022643"/>
    </source>
</evidence>
<dbReference type="PATRIC" id="fig|874156.12.peg.1581"/>
<dbReference type="SUPFAM" id="SSF51412">
    <property type="entry name" value="Inosine monophosphate dehydrogenase (IMPDH)"/>
    <property type="match status" value="1"/>
</dbReference>
<keyword evidence="3" id="KW-0288">FMN</keyword>
<accession>A0A0H0XN84</accession>
<dbReference type="PANTHER" id="PTHR42747">
    <property type="entry name" value="NITRONATE MONOOXYGENASE-RELATED"/>
    <property type="match status" value="1"/>
</dbReference>
<protein>
    <submittedName>
        <fullName evidence="6">2-nitropropane dioxygenase</fullName>
    </submittedName>
</protein>
<dbReference type="Pfam" id="PF03060">
    <property type="entry name" value="NMO"/>
    <property type="match status" value="1"/>
</dbReference>
<dbReference type="InterPro" id="IPR013785">
    <property type="entry name" value="Aldolase_TIM"/>
</dbReference>
<organism evidence="6 7">
    <name type="scientific">Aurantiacibacter marinus</name>
    <dbReference type="NCBI Taxonomy" id="874156"/>
    <lineage>
        <taxon>Bacteria</taxon>
        <taxon>Pseudomonadati</taxon>
        <taxon>Pseudomonadota</taxon>
        <taxon>Alphaproteobacteria</taxon>
        <taxon>Sphingomonadales</taxon>
        <taxon>Erythrobacteraceae</taxon>
        <taxon>Aurantiacibacter</taxon>
    </lineage>
</organism>
<dbReference type="STRING" id="874156.GCA_001021555_01781"/>
<keyword evidence="6" id="KW-0223">Dioxygenase</keyword>
<proteinExistence type="inferred from homology"/>
<dbReference type="AlphaFoldDB" id="A0A0H0XN84"/>
<dbReference type="InterPro" id="IPR004136">
    <property type="entry name" value="NMO"/>
</dbReference>
<evidence type="ECO:0000256" key="4">
    <source>
        <dbReference type="ARBA" id="ARBA00023002"/>
    </source>
</evidence>
<comment type="similarity">
    <text evidence="1">Belongs to the nitronate monooxygenase family. NMO class I subfamily.</text>
</comment>
<dbReference type="Gene3D" id="3.20.20.70">
    <property type="entry name" value="Aldolase class I"/>
    <property type="match status" value="1"/>
</dbReference>
<dbReference type="GO" id="GO:0018580">
    <property type="term" value="F:nitronate monooxygenase activity"/>
    <property type="evidence" value="ECO:0007669"/>
    <property type="project" value="InterPro"/>
</dbReference>
<evidence type="ECO:0000313" key="6">
    <source>
        <dbReference type="EMBL" id="KLI64068.1"/>
    </source>
</evidence>
<dbReference type="Proteomes" id="UP000053455">
    <property type="component" value="Unassembled WGS sequence"/>
</dbReference>
<dbReference type="GO" id="GO:0051213">
    <property type="term" value="F:dioxygenase activity"/>
    <property type="evidence" value="ECO:0007669"/>
    <property type="project" value="UniProtKB-KW"/>
</dbReference>
<reference evidence="6 7" key="1">
    <citation type="submission" date="2015-04" db="EMBL/GenBank/DDBJ databases">
        <title>The draft genome sequence of Erythrobacter marinus HWDM-33.</title>
        <authorList>
            <person name="Zhuang L."/>
            <person name="Liu Y."/>
            <person name="Shao Z."/>
        </authorList>
    </citation>
    <scope>NUCLEOTIDE SEQUENCE [LARGE SCALE GENOMIC DNA]</scope>
    <source>
        <strain evidence="6 7">HWDM-33</strain>
    </source>
</reference>
<sequence>MFLVSGPDLVVETCKAGMCGTFPALNQRTSEGFEDWLKEIQDRLGPDDAPYGVNLIVHQSNPRVQADLELCVKYKVPLIITSLGAVPDLVNAVHSYGGLVFHDVIKRRHAEKAVEAGVDGIIAVAAGAGGHAGTYSPFALVSEIRDFYDGAIILSGSMSHGGHILAAEAMGADFGYFGSHFIAAAESMAPAGQKEMMIGATAKDITYTNKVTGVGANFLTPSLDAATLHDAPGEMSLNEEAKAWKTIWSAGHGVGAVHDVRPTRELCEQLIAEYRAAKAKICG</sequence>
<gene>
    <name evidence="6" type="ORF">AAV99_07690</name>
</gene>
<evidence type="ECO:0000313" key="7">
    <source>
        <dbReference type="Proteomes" id="UP000053455"/>
    </source>
</evidence>
<evidence type="ECO:0000256" key="1">
    <source>
        <dbReference type="ARBA" id="ARBA00009881"/>
    </source>
</evidence>
<keyword evidence="4" id="KW-0560">Oxidoreductase</keyword>
<keyword evidence="2" id="KW-0285">Flavoprotein</keyword>
<dbReference type="CDD" id="cd04730">
    <property type="entry name" value="NPD_like"/>
    <property type="match status" value="1"/>
</dbReference>
<keyword evidence="5" id="KW-0503">Monooxygenase</keyword>
<name>A0A0H0XN84_9SPHN</name>
<evidence type="ECO:0000256" key="5">
    <source>
        <dbReference type="ARBA" id="ARBA00023033"/>
    </source>
</evidence>
<dbReference type="OrthoDB" id="9778912at2"/>
<evidence type="ECO:0000256" key="2">
    <source>
        <dbReference type="ARBA" id="ARBA00022630"/>
    </source>
</evidence>
<keyword evidence="7" id="KW-1185">Reference proteome</keyword>